<protein>
    <submittedName>
        <fullName evidence="1">Uncharacterized protein</fullName>
    </submittedName>
</protein>
<accession>A0ACC0ACH3</accession>
<evidence type="ECO:0000313" key="1">
    <source>
        <dbReference type="EMBL" id="KAI5658080.1"/>
    </source>
</evidence>
<reference evidence="2" key="1">
    <citation type="journal article" date="2023" name="Nat. Plants">
        <title>Single-cell RNA sequencing provides a high-resolution roadmap for understanding the multicellular compartmentation of specialized metabolism.</title>
        <authorList>
            <person name="Sun S."/>
            <person name="Shen X."/>
            <person name="Li Y."/>
            <person name="Li Y."/>
            <person name="Wang S."/>
            <person name="Li R."/>
            <person name="Zhang H."/>
            <person name="Shen G."/>
            <person name="Guo B."/>
            <person name="Wei J."/>
            <person name="Xu J."/>
            <person name="St-Pierre B."/>
            <person name="Chen S."/>
            <person name="Sun C."/>
        </authorList>
    </citation>
    <scope>NUCLEOTIDE SEQUENCE [LARGE SCALE GENOMIC DNA]</scope>
</reference>
<evidence type="ECO:0000313" key="2">
    <source>
        <dbReference type="Proteomes" id="UP001060085"/>
    </source>
</evidence>
<gene>
    <name evidence="1" type="ORF">M9H77_26873</name>
</gene>
<comment type="caution">
    <text evidence="1">The sequence shown here is derived from an EMBL/GenBank/DDBJ whole genome shotgun (WGS) entry which is preliminary data.</text>
</comment>
<proteinExistence type="predicted"/>
<keyword evidence="2" id="KW-1185">Reference proteome</keyword>
<dbReference type="Proteomes" id="UP001060085">
    <property type="component" value="Linkage Group LG06"/>
</dbReference>
<dbReference type="EMBL" id="CM044706">
    <property type="protein sequence ID" value="KAI5658080.1"/>
    <property type="molecule type" value="Genomic_DNA"/>
</dbReference>
<name>A0ACC0ACH3_CATRO</name>
<sequence length="129" mass="14400">MKKLKASNGNEDNGMVAYMEEVLRTSLKSLKAKNRLPSCLPFVQLARASVSQSFVIHTTTVDGRSSKWALELSEYHIDFSPRKTVQGQTLANFLVECIFPKNPDDDTKSQDIMHTSMTWIFNVDGSAGT</sequence>
<organism evidence="1 2">
    <name type="scientific">Catharanthus roseus</name>
    <name type="common">Madagascar periwinkle</name>
    <name type="synonym">Vinca rosea</name>
    <dbReference type="NCBI Taxonomy" id="4058"/>
    <lineage>
        <taxon>Eukaryota</taxon>
        <taxon>Viridiplantae</taxon>
        <taxon>Streptophyta</taxon>
        <taxon>Embryophyta</taxon>
        <taxon>Tracheophyta</taxon>
        <taxon>Spermatophyta</taxon>
        <taxon>Magnoliopsida</taxon>
        <taxon>eudicotyledons</taxon>
        <taxon>Gunneridae</taxon>
        <taxon>Pentapetalae</taxon>
        <taxon>asterids</taxon>
        <taxon>lamiids</taxon>
        <taxon>Gentianales</taxon>
        <taxon>Apocynaceae</taxon>
        <taxon>Rauvolfioideae</taxon>
        <taxon>Vinceae</taxon>
        <taxon>Catharanthinae</taxon>
        <taxon>Catharanthus</taxon>
    </lineage>
</organism>